<dbReference type="Pfam" id="PF13360">
    <property type="entry name" value="PQQ_2"/>
    <property type="match status" value="1"/>
</dbReference>
<feature type="compositionally biased region" description="Basic and acidic residues" evidence="1">
    <location>
        <begin position="14"/>
        <end position="23"/>
    </location>
</feature>
<organism evidence="3 4">
    <name type="scientific">Hoyosella rhizosphaerae</name>
    <dbReference type="NCBI Taxonomy" id="1755582"/>
    <lineage>
        <taxon>Bacteria</taxon>
        <taxon>Bacillati</taxon>
        <taxon>Actinomycetota</taxon>
        <taxon>Actinomycetes</taxon>
        <taxon>Mycobacteriales</taxon>
        <taxon>Hoyosellaceae</taxon>
        <taxon>Hoyosella</taxon>
    </lineage>
</organism>
<evidence type="ECO:0000313" key="3">
    <source>
        <dbReference type="EMBL" id="GGC51832.1"/>
    </source>
</evidence>
<dbReference type="EMBL" id="BMJH01000001">
    <property type="protein sequence ID" value="GGC51832.1"/>
    <property type="molecule type" value="Genomic_DNA"/>
</dbReference>
<gene>
    <name evidence="3" type="ORF">GCM10011410_00160</name>
</gene>
<name>A0A916TY74_9ACTN</name>
<evidence type="ECO:0000259" key="2">
    <source>
        <dbReference type="Pfam" id="PF13360"/>
    </source>
</evidence>
<feature type="region of interest" description="Disordered" evidence="1">
    <location>
        <begin position="1"/>
        <end position="23"/>
    </location>
</feature>
<accession>A0A916TY74</accession>
<protein>
    <recommendedName>
        <fullName evidence="2">Pyrrolo-quinoline quinone repeat domain-containing protein</fullName>
    </recommendedName>
</protein>
<dbReference type="InterPro" id="IPR015943">
    <property type="entry name" value="WD40/YVTN_repeat-like_dom_sf"/>
</dbReference>
<dbReference type="InterPro" id="IPR011047">
    <property type="entry name" value="Quinoprotein_ADH-like_sf"/>
</dbReference>
<reference evidence="3" key="2">
    <citation type="submission" date="2020-09" db="EMBL/GenBank/DDBJ databases">
        <authorList>
            <person name="Sun Q."/>
            <person name="Zhou Y."/>
        </authorList>
    </citation>
    <scope>NUCLEOTIDE SEQUENCE</scope>
    <source>
        <strain evidence="3">CGMCC 1.15478</strain>
    </source>
</reference>
<dbReference type="AlphaFoldDB" id="A0A916TY74"/>
<proteinExistence type="predicted"/>
<evidence type="ECO:0000256" key="1">
    <source>
        <dbReference type="SAM" id="MobiDB-lite"/>
    </source>
</evidence>
<dbReference type="InterPro" id="IPR002372">
    <property type="entry name" value="PQQ_rpt_dom"/>
</dbReference>
<evidence type="ECO:0000313" key="4">
    <source>
        <dbReference type="Proteomes" id="UP000641514"/>
    </source>
</evidence>
<reference evidence="3" key="1">
    <citation type="journal article" date="2014" name="Int. J. Syst. Evol. Microbiol.">
        <title>Complete genome sequence of Corynebacterium casei LMG S-19264T (=DSM 44701T), isolated from a smear-ripened cheese.</title>
        <authorList>
            <consortium name="US DOE Joint Genome Institute (JGI-PGF)"/>
            <person name="Walter F."/>
            <person name="Albersmeier A."/>
            <person name="Kalinowski J."/>
            <person name="Ruckert C."/>
        </authorList>
    </citation>
    <scope>NUCLEOTIDE SEQUENCE</scope>
    <source>
        <strain evidence="3">CGMCC 1.15478</strain>
    </source>
</reference>
<dbReference type="Proteomes" id="UP000641514">
    <property type="component" value="Unassembled WGS sequence"/>
</dbReference>
<dbReference type="Gene3D" id="2.130.10.10">
    <property type="entry name" value="YVTN repeat-like/Quinoprotein amine dehydrogenase"/>
    <property type="match status" value="1"/>
</dbReference>
<feature type="domain" description="Pyrrolo-quinoline quinone repeat" evidence="2">
    <location>
        <begin position="312"/>
        <end position="412"/>
    </location>
</feature>
<keyword evidence="4" id="KW-1185">Reference proteome</keyword>
<sequence>MLGACSSASDEVATGEHEQDVPRAELPVAPSLAWSVGVADVDDADVDGAGGSFVAPQALAAMYGVPDAYEVDGVVVTVLRGEGGSRLVAFSGDDGAVAWQTDLHIDNPDALTVEITCATTAIDGLLPCLAATFNPSDRSRNSELNFIDLDDGVVASTVPAPYATAVKVDNGALYTAGQDNRAARTPITIARGTVEDPTSDWMEEYFLAGQCQGSGDGYTFDIVNGVVHFGSVGAVLADAENGERLIADDFSGATLLPGRGFVATLCSAPQTAVVGANDGTEVRRHLGSHTWGAPWSDVSEQSPYLVGFEGIDFDSGESIWKLENTANRSVMAVYSGTVIMFGWEDDRPLVTGVDLETGESLWSVSRDIIATVDNTDGERVIGMNSVLNEVVAVNLRSGEVEWTLAVPENSRARLAGDGLLVVSGSELQMFSTDD</sequence>
<dbReference type="PANTHER" id="PTHR34512">
    <property type="entry name" value="CELL SURFACE PROTEIN"/>
    <property type="match status" value="1"/>
</dbReference>
<dbReference type="PANTHER" id="PTHR34512:SF30">
    <property type="entry name" value="OUTER MEMBRANE PROTEIN ASSEMBLY FACTOR BAMB"/>
    <property type="match status" value="1"/>
</dbReference>
<dbReference type="SUPFAM" id="SSF50998">
    <property type="entry name" value="Quinoprotein alcohol dehydrogenase-like"/>
    <property type="match status" value="1"/>
</dbReference>
<comment type="caution">
    <text evidence="3">The sequence shown here is derived from an EMBL/GenBank/DDBJ whole genome shotgun (WGS) entry which is preliminary data.</text>
</comment>